<dbReference type="RefSeq" id="WP_030811896.1">
    <property type="nucleotide sequence ID" value="NZ_CAKXYP010000023.1"/>
</dbReference>
<evidence type="ECO:0000313" key="3">
    <source>
        <dbReference type="Proteomes" id="UP001154015"/>
    </source>
</evidence>
<dbReference type="Pfam" id="PF12770">
    <property type="entry name" value="CHAT"/>
    <property type="match status" value="1"/>
</dbReference>
<reference evidence="2" key="1">
    <citation type="submission" date="2022-03" db="EMBL/GenBank/DDBJ databases">
        <authorList>
            <person name="Leyn A S."/>
        </authorList>
    </citation>
    <scope>NUCLEOTIDE SEQUENCE</scope>
    <source>
        <strain evidence="2">Streptomyces globisporus 4-3</strain>
    </source>
</reference>
<comment type="caution">
    <text evidence="2">The sequence shown here is derived from an EMBL/GenBank/DDBJ whole genome shotgun (WGS) entry which is preliminary data.</text>
</comment>
<proteinExistence type="predicted"/>
<keyword evidence="3" id="KW-1185">Reference proteome</keyword>
<sequence>MDKSVSLRVVAAPRAAEFDVILAADDGPGATASLGPLPDRDALRSVFDRNADEADRRAAGDSLHRALFREGVAEGWNALRQHATPDDPMRAVLTIEPPELRSLPWELLWHQGTWLWRDSAVLLRRGLVGEARKVDPEFGPRRVLVIVATPADDEQLLAEQELAVLSGLLEELPGRAHVEVLDCPQSPVELCEAIEELKPHVLHFIGHGMPRPGDGGAELAFSSPGGHEWRLTADEVPHLSEWRPGLVVLNACRTAAADPADWVGGIAHAFLDAGTRAVVSMQADIESPVAVVFAESFYTFLIDGHPVDRCVNATRQALGRLPEKTGAWALPVLLTRSEPDAVLPRILPNPEGAGADAMLRHKQYVDLRRFVGRVEERRKAWWALDDPRDPDVTTRKPVLVISGQSQSEQEKTGKTWLANWCLGTWFLRGHHVISVDLAEKLVVPGHGSRPSPRNKDWLAVLRMIRQEATSAERLCSLPKDAFGDFNSELNRLAAGGPGVVEGVPHAEEDEWLSFNDDVGHADERKSAIMDAFVQTLRRAAGGRPLVLALDHADTVMGESLSRELYEGLIRPIAYGRAEPLRLVIVAPDKTVRLIIPDRDSHMIGRVQVGDFKQSQLMRLARIYSHRLGCKPDAMTMRILDGISKQPAEHFDVNFFQVMTPYVTQWKDAAKAQEFG</sequence>
<accession>A0ABM9H688</accession>
<evidence type="ECO:0000313" key="2">
    <source>
        <dbReference type="EMBL" id="CAH9419165.1"/>
    </source>
</evidence>
<name>A0ABM9H688_STRGL</name>
<feature type="domain" description="CHAT" evidence="1">
    <location>
        <begin position="60"/>
        <end position="330"/>
    </location>
</feature>
<organism evidence="2 3">
    <name type="scientific">Streptomyces globisporus</name>
    <dbReference type="NCBI Taxonomy" id="1908"/>
    <lineage>
        <taxon>Bacteria</taxon>
        <taxon>Bacillati</taxon>
        <taxon>Actinomycetota</taxon>
        <taxon>Actinomycetes</taxon>
        <taxon>Kitasatosporales</taxon>
        <taxon>Streptomycetaceae</taxon>
        <taxon>Streptomyces</taxon>
    </lineage>
</organism>
<dbReference type="EMBL" id="CAKXYP010000023">
    <property type="protein sequence ID" value="CAH9419165.1"/>
    <property type="molecule type" value="Genomic_DNA"/>
</dbReference>
<protein>
    <recommendedName>
        <fullName evidence="1">CHAT domain-containing protein</fullName>
    </recommendedName>
</protein>
<dbReference type="Proteomes" id="UP001154015">
    <property type="component" value="Unassembled WGS sequence"/>
</dbReference>
<gene>
    <name evidence="2" type="ORF">SGL43_06220</name>
</gene>
<evidence type="ECO:0000259" key="1">
    <source>
        <dbReference type="Pfam" id="PF12770"/>
    </source>
</evidence>
<dbReference type="InterPro" id="IPR024983">
    <property type="entry name" value="CHAT_dom"/>
</dbReference>